<dbReference type="GO" id="GO:0003677">
    <property type="term" value="F:DNA binding"/>
    <property type="evidence" value="ECO:0007669"/>
    <property type="project" value="InterPro"/>
</dbReference>
<dbReference type="Proteomes" id="UP000677228">
    <property type="component" value="Unassembled WGS sequence"/>
</dbReference>
<dbReference type="Proteomes" id="UP000682733">
    <property type="component" value="Unassembled WGS sequence"/>
</dbReference>
<gene>
    <name evidence="1" type="ORF">OVA965_LOCUS19178</name>
    <name evidence="2" type="ORF">TMI583_LOCUS19191</name>
</gene>
<dbReference type="GO" id="GO:0003700">
    <property type="term" value="F:DNA-binding transcription factor activity"/>
    <property type="evidence" value="ECO:0007669"/>
    <property type="project" value="InterPro"/>
</dbReference>
<dbReference type="InterPro" id="IPR036770">
    <property type="entry name" value="Ankyrin_rpt-contain_sf"/>
</dbReference>
<dbReference type="InterPro" id="IPR002110">
    <property type="entry name" value="Ankyrin_rpt"/>
</dbReference>
<evidence type="ECO:0000313" key="2">
    <source>
        <dbReference type="EMBL" id="CAF3860019.1"/>
    </source>
</evidence>
<dbReference type="AlphaFoldDB" id="A0A8S2E0A7"/>
<comment type="caution">
    <text evidence="1">The sequence shown here is derived from an EMBL/GenBank/DDBJ whole genome shotgun (WGS) entry which is preliminary data.</text>
</comment>
<reference evidence="1" key="1">
    <citation type="submission" date="2021-02" db="EMBL/GenBank/DDBJ databases">
        <authorList>
            <person name="Nowell W R."/>
        </authorList>
    </citation>
    <scope>NUCLEOTIDE SEQUENCE</scope>
</reference>
<dbReference type="EMBL" id="CAJNOK010009796">
    <property type="protein sequence ID" value="CAF1098573.1"/>
    <property type="molecule type" value="Genomic_DNA"/>
</dbReference>
<protein>
    <submittedName>
        <fullName evidence="1">Uncharacterized protein</fullName>
    </submittedName>
</protein>
<dbReference type="SUPFAM" id="SSF48403">
    <property type="entry name" value="Ankyrin repeat"/>
    <property type="match status" value="1"/>
</dbReference>
<evidence type="ECO:0000313" key="1">
    <source>
        <dbReference type="EMBL" id="CAF1098573.1"/>
    </source>
</evidence>
<dbReference type="EMBL" id="CAJOBA010009815">
    <property type="protein sequence ID" value="CAF3860019.1"/>
    <property type="molecule type" value="Genomic_DNA"/>
</dbReference>
<dbReference type="SMART" id="SM00248">
    <property type="entry name" value="ANK"/>
    <property type="match status" value="4"/>
</dbReference>
<dbReference type="Gene3D" id="2.60.40.340">
    <property type="entry name" value="Rel homology domain (RHD), DNA-binding domain"/>
    <property type="match status" value="1"/>
</dbReference>
<dbReference type="Gene3D" id="1.25.40.20">
    <property type="entry name" value="Ankyrin repeat-containing domain"/>
    <property type="match status" value="1"/>
</dbReference>
<organism evidence="1 3">
    <name type="scientific">Didymodactylos carnosus</name>
    <dbReference type="NCBI Taxonomy" id="1234261"/>
    <lineage>
        <taxon>Eukaryota</taxon>
        <taxon>Metazoa</taxon>
        <taxon>Spiralia</taxon>
        <taxon>Gnathifera</taxon>
        <taxon>Rotifera</taxon>
        <taxon>Eurotatoria</taxon>
        <taxon>Bdelloidea</taxon>
        <taxon>Philodinida</taxon>
        <taxon>Philodinidae</taxon>
        <taxon>Didymodactylos</taxon>
    </lineage>
</organism>
<evidence type="ECO:0000313" key="3">
    <source>
        <dbReference type="Proteomes" id="UP000677228"/>
    </source>
</evidence>
<name>A0A8S2E0A7_9BILA</name>
<proteinExistence type="predicted"/>
<dbReference type="InterPro" id="IPR037059">
    <property type="entry name" value="RHD_DNA_bind_dom_sf"/>
</dbReference>
<sequence length="387" mass="44836">MVKVMDENMNIDQEISAETVDLSHTPFQTIQILAQPDQYYHARYRSDIAVEKQRTLRYIRSKDGTFCYPTIKIPSSWCNMNKKFYVRVCLVTVLNINNDIRYIHPYSLEVPPTLNGEIIQNLQQNALYFPVTEVDVIADGIKRTNNERLFHGPKELISYYELYKLQLAFTITEKLDSNSSSPPSFLIHKETTTFSIIMIEDTVQSNKSNENKFIHDLCESLHDLISDNDATSLFKCTRLLIHRHDKNLLEKAIINGHLTLAKQMIKALKIDTLKRQNEYGENVLLLAAKLNYKDLVETVLERHVELVYDSDKRKNNVFHLLAIKDDKSCETIEFILKYLQQKAINIKQFDQENIDHLTPLQLASLNNNSSCVNTFVSHGFKFNTKNG</sequence>
<accession>A0A8S2E0A7</accession>